<evidence type="ECO:0000313" key="1">
    <source>
        <dbReference type="EMBL" id="TXS93274.1"/>
    </source>
</evidence>
<dbReference type="Proteomes" id="UP000321933">
    <property type="component" value="Unassembled WGS sequence"/>
</dbReference>
<gene>
    <name evidence="1" type="ORF">FVW59_05380</name>
</gene>
<dbReference type="AlphaFoldDB" id="A0A5C8ZZW4"/>
<dbReference type="RefSeq" id="WP_148063210.1">
    <property type="nucleotide sequence ID" value="NZ_VRYZ01000002.1"/>
</dbReference>
<evidence type="ECO:0000313" key="2">
    <source>
        <dbReference type="Proteomes" id="UP000321933"/>
    </source>
</evidence>
<sequence>MHDLVLRISEPDKCYVFARNAERQGHPELARQAYRRAVDLRAEGHDTASDIEFAAVRAIYAYEEALSYSKGKRTRATGTWQMANRYGPVEAVQKRLGSRTSDDLQAVLQELGMEDYSFTAVRQAYPEVFEQAAA</sequence>
<comment type="caution">
    <text evidence="1">The sequence shown here is derived from an EMBL/GenBank/DDBJ whole genome shotgun (WGS) entry which is preliminary data.</text>
</comment>
<protein>
    <submittedName>
        <fullName evidence="1">Uncharacterized protein</fullName>
    </submittedName>
</protein>
<keyword evidence="2" id="KW-1185">Reference proteome</keyword>
<organism evidence="1 2">
    <name type="scientific">Parahaliea aestuarii</name>
    <dbReference type="NCBI Taxonomy" id="1852021"/>
    <lineage>
        <taxon>Bacteria</taxon>
        <taxon>Pseudomonadati</taxon>
        <taxon>Pseudomonadota</taxon>
        <taxon>Gammaproteobacteria</taxon>
        <taxon>Cellvibrionales</taxon>
        <taxon>Halieaceae</taxon>
        <taxon>Parahaliea</taxon>
    </lineage>
</organism>
<accession>A0A5C8ZZW4</accession>
<name>A0A5C8ZZW4_9GAMM</name>
<proteinExistence type="predicted"/>
<dbReference type="OrthoDB" id="9802640at2"/>
<dbReference type="EMBL" id="VRYZ01000002">
    <property type="protein sequence ID" value="TXS93274.1"/>
    <property type="molecule type" value="Genomic_DNA"/>
</dbReference>
<reference evidence="1 2" key="1">
    <citation type="submission" date="2019-08" db="EMBL/GenBank/DDBJ databases">
        <title>Parahaliea maris sp. nov., isolated from the surface seawater.</title>
        <authorList>
            <person name="Liu Y."/>
        </authorList>
    </citation>
    <scope>NUCLEOTIDE SEQUENCE [LARGE SCALE GENOMIC DNA]</scope>
    <source>
        <strain evidence="1 2">S2-26</strain>
    </source>
</reference>